<dbReference type="AlphaFoldDB" id="A0A5B1M9T7"/>
<dbReference type="Proteomes" id="UP000324351">
    <property type="component" value="Unassembled WGS sequence"/>
</dbReference>
<dbReference type="SMART" id="SM00858">
    <property type="entry name" value="SAF"/>
    <property type="match status" value="1"/>
</dbReference>
<dbReference type="InterPro" id="IPR013974">
    <property type="entry name" value="SAF"/>
</dbReference>
<reference evidence="2 3" key="1">
    <citation type="submission" date="2019-09" db="EMBL/GenBank/DDBJ databases">
        <title>Nocardioides panacisoli sp. nov., isolated from the soil of a ginseng field.</title>
        <authorList>
            <person name="Cho C."/>
        </authorList>
    </citation>
    <scope>NUCLEOTIDE SEQUENCE [LARGE SCALE GENOMIC DNA]</scope>
    <source>
        <strain evidence="2 3">BN140041</strain>
    </source>
</reference>
<protein>
    <submittedName>
        <fullName evidence="2">Pilus assembly protein CpaB</fullName>
    </submittedName>
</protein>
<evidence type="ECO:0000313" key="3">
    <source>
        <dbReference type="Proteomes" id="UP000324351"/>
    </source>
</evidence>
<keyword evidence="3" id="KW-1185">Reference proteome</keyword>
<dbReference type="CDD" id="cd11614">
    <property type="entry name" value="SAF_CpaB_FlgA_like"/>
    <property type="match status" value="1"/>
</dbReference>
<reference evidence="2 3" key="2">
    <citation type="submission" date="2019-09" db="EMBL/GenBank/DDBJ databases">
        <authorList>
            <person name="Jin C."/>
        </authorList>
    </citation>
    <scope>NUCLEOTIDE SEQUENCE [LARGE SCALE GENOMIC DNA]</scope>
    <source>
        <strain evidence="2 3">BN140041</strain>
    </source>
</reference>
<name>A0A5B1M9T7_9ACTN</name>
<dbReference type="RefSeq" id="WP_149749416.1">
    <property type="nucleotide sequence ID" value="NZ_VUJW01000002.1"/>
</dbReference>
<evidence type="ECO:0000259" key="1">
    <source>
        <dbReference type="SMART" id="SM00858"/>
    </source>
</evidence>
<dbReference type="EMBL" id="VUJW01000002">
    <property type="protein sequence ID" value="KAA1428480.1"/>
    <property type="molecule type" value="Genomic_DNA"/>
</dbReference>
<proteinExistence type="predicted"/>
<accession>A0A5B1M9T7</accession>
<gene>
    <name evidence="2" type="ORF">F0U47_06080</name>
</gene>
<sequence>MAFRDLLARLKDRGTTLRRGVLRRRRLIAVVCTAGAVAAGLHAAAPPEPPTTTVLTAARDLPAGAVLAPADLRPVALPPDVVPEGALTDPGDAGGTLLASPLRAGEPVTDVRLVGQGLAAPGTVAVPVRLSDAAQAGLLTVGDEIDLLATEPESRTTETVAAGVVVLAVPDVSADAPDALTGRLVVLGIPSSQVGEVTGAAVTAFVTYAWPSR</sequence>
<feature type="domain" description="SAF" evidence="1">
    <location>
        <begin position="52"/>
        <end position="114"/>
    </location>
</feature>
<evidence type="ECO:0000313" key="2">
    <source>
        <dbReference type="EMBL" id="KAA1428480.1"/>
    </source>
</evidence>
<organism evidence="2 3">
    <name type="scientific">Nocardioides antri</name>
    <dbReference type="NCBI Taxonomy" id="2607659"/>
    <lineage>
        <taxon>Bacteria</taxon>
        <taxon>Bacillati</taxon>
        <taxon>Actinomycetota</taxon>
        <taxon>Actinomycetes</taxon>
        <taxon>Propionibacteriales</taxon>
        <taxon>Nocardioidaceae</taxon>
        <taxon>Nocardioides</taxon>
    </lineage>
</organism>
<dbReference type="Pfam" id="PF08666">
    <property type="entry name" value="SAF"/>
    <property type="match status" value="1"/>
</dbReference>
<comment type="caution">
    <text evidence="2">The sequence shown here is derived from an EMBL/GenBank/DDBJ whole genome shotgun (WGS) entry which is preliminary data.</text>
</comment>